<accession>A0ACD4ZI38</accession>
<sequence length="487" mass="51777">MDLIPLADQSIEIVGNLLMNTISGAAEQVVTDLVSARMQRNPASAPAVDALYADPGQTDRRQVAATALRVLLQDDPAFANELSSAVQQTSQHFGPVSLTHNGNGPVGNFAGATLTAGARGQAIGQQYNENSQTTHNKKGGRLALMVAVGVALLVGGTTYGISRFSEETPEEKAKQTAHDFTRAMLLNDLETACQMISPSRIDASAINGQLTACNDSQAREIAERQEVSAERREAADKMRALEVEMPGSSTSRVIIGEPGESAGRVRVHLTLVDGNWRVTNLVPLDGTSGQGATTGGSGTGNSRGTADSSDSWGVDYSPVQLVQWSLKPRGCYEDAPKEEPLDFDKKGATPAPQDDDDLPDFSSKEDLVYEYCSINDEPGGLDLKTTRDSYRGGIIPAGKKVTPKACQQAAASADGFMGLLLGNGPDMIIRSEKDRKVLSDTGFTEGSTLCFVTRENRVVAARIDEVNQSNKMLSFSGTAQMWDASST</sequence>
<protein>
    <submittedName>
        <fullName evidence="1">Uncharacterized protein</fullName>
    </submittedName>
</protein>
<proteinExistence type="predicted"/>
<reference evidence="1" key="1">
    <citation type="submission" date="2022-10" db="EMBL/GenBank/DDBJ databases">
        <title>The complete genomes of actinobacterial strains from the NBC collection.</title>
        <authorList>
            <person name="Joergensen T.S."/>
            <person name="Alvarez Arevalo M."/>
            <person name="Sterndorff E.B."/>
            <person name="Faurdal D."/>
            <person name="Vuksanovic O."/>
            <person name="Mourched A.-S."/>
            <person name="Charusanti P."/>
            <person name="Shaw S."/>
            <person name="Blin K."/>
            <person name="Weber T."/>
        </authorList>
    </citation>
    <scope>NUCLEOTIDE SEQUENCE</scope>
    <source>
        <strain evidence="1">NBC 01771</strain>
    </source>
</reference>
<dbReference type="EMBL" id="CP109109">
    <property type="protein sequence ID" value="WSB98120.1"/>
    <property type="molecule type" value="Genomic_DNA"/>
</dbReference>
<evidence type="ECO:0000313" key="1">
    <source>
        <dbReference type="EMBL" id="WSB98120.1"/>
    </source>
</evidence>
<name>A0ACD4ZI38_9ACTN</name>
<organism evidence="1 2">
    <name type="scientific">Streptomyces scopuliridis</name>
    <dbReference type="NCBI Taxonomy" id="452529"/>
    <lineage>
        <taxon>Bacteria</taxon>
        <taxon>Bacillati</taxon>
        <taxon>Actinomycetota</taxon>
        <taxon>Actinomycetes</taxon>
        <taxon>Kitasatosporales</taxon>
        <taxon>Streptomycetaceae</taxon>
        <taxon>Streptomyces</taxon>
    </lineage>
</organism>
<evidence type="ECO:0000313" key="2">
    <source>
        <dbReference type="Proteomes" id="UP001348369"/>
    </source>
</evidence>
<gene>
    <name evidence="1" type="ORF">OG835_14540</name>
</gene>
<keyword evidence="2" id="KW-1185">Reference proteome</keyword>
<dbReference type="Proteomes" id="UP001348369">
    <property type="component" value="Chromosome"/>
</dbReference>